<dbReference type="RefSeq" id="WP_042533526.1">
    <property type="nucleotide sequence ID" value="NZ_CDGG01000001.1"/>
</dbReference>
<dbReference type="InterPro" id="IPR036866">
    <property type="entry name" value="RibonucZ/Hydroxyglut_hydro"/>
</dbReference>
<dbReference type="Proteomes" id="UP000040453">
    <property type="component" value="Unassembled WGS sequence"/>
</dbReference>
<dbReference type="InterPro" id="IPR001279">
    <property type="entry name" value="Metallo-B-lactamas"/>
</dbReference>
<dbReference type="Gene3D" id="3.60.15.10">
    <property type="entry name" value="Ribonuclease Z/Hydroxyacylglutathione hydrolase-like"/>
    <property type="match status" value="1"/>
</dbReference>
<reference evidence="2 3" key="1">
    <citation type="submission" date="2014-11" db="EMBL/GenBank/DDBJ databases">
        <authorList>
            <person name="Urmite Genomes Urmite Genomes"/>
        </authorList>
    </citation>
    <scope>NUCLEOTIDE SEQUENCE [LARGE SCALE GENOMIC DNA]</scope>
    <source>
        <strain evidence="2 3">Oc5</strain>
    </source>
</reference>
<dbReference type="EMBL" id="CDGG01000001">
    <property type="protein sequence ID" value="CEI83234.1"/>
    <property type="molecule type" value="Genomic_DNA"/>
</dbReference>
<evidence type="ECO:0000313" key="3">
    <source>
        <dbReference type="Proteomes" id="UP000040453"/>
    </source>
</evidence>
<dbReference type="SMART" id="SM00849">
    <property type="entry name" value="Lactamase_B"/>
    <property type="match status" value="1"/>
</dbReference>
<keyword evidence="2" id="KW-0378">Hydrolase</keyword>
<protein>
    <submittedName>
        <fullName evidence="2">Hydroxyacylglutathione hydrolase</fullName>
    </submittedName>
</protein>
<dbReference type="InterPro" id="IPR050855">
    <property type="entry name" value="NDM-1-like"/>
</dbReference>
<dbReference type="AlphaFoldDB" id="A0A0A1MU91"/>
<gene>
    <name evidence="2" type="primary">gloB_3</name>
    <name evidence="2" type="ORF">BN997_03138</name>
</gene>
<evidence type="ECO:0000259" key="1">
    <source>
        <dbReference type="SMART" id="SM00849"/>
    </source>
</evidence>
<evidence type="ECO:0000313" key="2">
    <source>
        <dbReference type="EMBL" id="CEI83234.1"/>
    </source>
</evidence>
<proteinExistence type="predicted"/>
<dbReference type="GO" id="GO:0016787">
    <property type="term" value="F:hydrolase activity"/>
    <property type="evidence" value="ECO:0007669"/>
    <property type="project" value="UniProtKB-KW"/>
</dbReference>
<organism evidence="2 3">
    <name type="scientific">Oceanobacillus oncorhynchi</name>
    <dbReference type="NCBI Taxonomy" id="545501"/>
    <lineage>
        <taxon>Bacteria</taxon>
        <taxon>Bacillati</taxon>
        <taxon>Bacillota</taxon>
        <taxon>Bacilli</taxon>
        <taxon>Bacillales</taxon>
        <taxon>Bacillaceae</taxon>
        <taxon>Oceanobacillus</taxon>
    </lineage>
</organism>
<keyword evidence="3" id="KW-1185">Reference proteome</keyword>
<name>A0A0A1MU91_9BACI</name>
<feature type="domain" description="Metallo-beta-lactamase" evidence="1">
    <location>
        <begin position="27"/>
        <end position="218"/>
    </location>
</feature>
<dbReference type="OrthoDB" id="9802248at2"/>
<dbReference type="SUPFAM" id="SSF56281">
    <property type="entry name" value="Metallo-hydrolase/oxidoreductase"/>
    <property type="match status" value="1"/>
</dbReference>
<dbReference type="Pfam" id="PF00753">
    <property type="entry name" value="Lactamase_B"/>
    <property type="match status" value="1"/>
</dbReference>
<dbReference type="PANTHER" id="PTHR42951:SF4">
    <property type="entry name" value="ACYL-COENZYME A THIOESTERASE MBLAC2"/>
    <property type="match status" value="1"/>
</dbReference>
<dbReference type="STRING" id="545501.BN997_03138"/>
<dbReference type="PANTHER" id="PTHR42951">
    <property type="entry name" value="METALLO-BETA-LACTAMASE DOMAIN-CONTAINING"/>
    <property type="match status" value="1"/>
</dbReference>
<accession>A0A0A1MU91</accession>
<sequence>MLNDPWFTVRKIDEKTYAISELGHWEKVHSFLLIGDTKAALIDTGLGIDNMKRITDQLTPLPIDVITTHVHSDHIGSHGEYDRIFVHEAERAWLVHGIVGLSLEQIRQNTARDITIPVPESFDPNTYKPFQGEPTGILKDGDRVELGNRTLIIYHTPGHSPGHIVIFDEETGYLFTGDLLYDETPIYAFFPTTNPADLVNSLERLTQINHVSMIYGAHNTLGLLPEILDEVKNAVEYLRKHDFVRFGTGVHTFHGFRVQF</sequence>